<evidence type="ECO:0000313" key="1">
    <source>
        <dbReference type="EMBL" id="KAK0477067.1"/>
    </source>
</evidence>
<name>A0AA39P3U1_9AGAR</name>
<accession>A0AA39P3U1</accession>
<sequence length="93" mass="10465">MRRVIHCSFQNLVDNPDLQSSTFPPSYKVAMRTPPPYSAIDTQAQNDIDMIDTVEPTPQYDAEYAPLEDVGMAGFLHSELATIFKEDKDEAVE</sequence>
<organism evidence="1 2">
    <name type="scientific">Armillaria novae-zelandiae</name>
    <dbReference type="NCBI Taxonomy" id="153914"/>
    <lineage>
        <taxon>Eukaryota</taxon>
        <taxon>Fungi</taxon>
        <taxon>Dikarya</taxon>
        <taxon>Basidiomycota</taxon>
        <taxon>Agaricomycotina</taxon>
        <taxon>Agaricomycetes</taxon>
        <taxon>Agaricomycetidae</taxon>
        <taxon>Agaricales</taxon>
        <taxon>Marasmiineae</taxon>
        <taxon>Physalacriaceae</taxon>
        <taxon>Armillaria</taxon>
    </lineage>
</organism>
<reference evidence="1" key="1">
    <citation type="submission" date="2023-06" db="EMBL/GenBank/DDBJ databases">
        <authorList>
            <consortium name="Lawrence Berkeley National Laboratory"/>
            <person name="Ahrendt S."/>
            <person name="Sahu N."/>
            <person name="Indic B."/>
            <person name="Wong-Bajracharya J."/>
            <person name="Merenyi Z."/>
            <person name="Ke H.-M."/>
            <person name="Monk M."/>
            <person name="Kocsube S."/>
            <person name="Drula E."/>
            <person name="Lipzen A."/>
            <person name="Balint B."/>
            <person name="Henrissat B."/>
            <person name="Andreopoulos B."/>
            <person name="Martin F.M."/>
            <person name="Harder C.B."/>
            <person name="Rigling D."/>
            <person name="Ford K.L."/>
            <person name="Foster G.D."/>
            <person name="Pangilinan J."/>
            <person name="Papanicolaou A."/>
            <person name="Barry K."/>
            <person name="LaButti K."/>
            <person name="Viragh M."/>
            <person name="Koriabine M."/>
            <person name="Yan M."/>
            <person name="Riley R."/>
            <person name="Champramary S."/>
            <person name="Plett K.L."/>
            <person name="Tsai I.J."/>
            <person name="Slot J."/>
            <person name="Sipos G."/>
            <person name="Plett J."/>
            <person name="Nagy L.G."/>
            <person name="Grigoriev I.V."/>
        </authorList>
    </citation>
    <scope>NUCLEOTIDE SEQUENCE</scope>
    <source>
        <strain evidence="1">ICMP 16352</strain>
    </source>
</reference>
<comment type="caution">
    <text evidence="1">The sequence shown here is derived from an EMBL/GenBank/DDBJ whole genome shotgun (WGS) entry which is preliminary data.</text>
</comment>
<evidence type="ECO:0000313" key="2">
    <source>
        <dbReference type="Proteomes" id="UP001175227"/>
    </source>
</evidence>
<dbReference type="EMBL" id="JAUEPR010000018">
    <property type="protein sequence ID" value="KAK0477067.1"/>
    <property type="molecule type" value="Genomic_DNA"/>
</dbReference>
<keyword evidence="2" id="KW-1185">Reference proteome</keyword>
<proteinExistence type="predicted"/>
<dbReference type="Proteomes" id="UP001175227">
    <property type="component" value="Unassembled WGS sequence"/>
</dbReference>
<dbReference type="AlphaFoldDB" id="A0AA39P3U1"/>
<gene>
    <name evidence="1" type="ORF">IW261DRAFT_1566537</name>
</gene>
<protein>
    <submittedName>
        <fullName evidence="1">Uncharacterized protein</fullName>
    </submittedName>
</protein>